<dbReference type="EMBL" id="JAAOCA010000040">
    <property type="protein sequence ID" value="MBD1601733.1"/>
    <property type="molecule type" value="Genomic_DNA"/>
</dbReference>
<dbReference type="InterPro" id="IPR029033">
    <property type="entry name" value="His_PPase_superfam"/>
</dbReference>
<reference evidence="1 2" key="1">
    <citation type="journal article" date="2020" name="Insects">
        <title>Bacteria Belonging to Pseudomonas typographi sp. nov. from the Bark Beetle Ips typographus Have Genomic Potential to Aid in the Host Ecology.</title>
        <authorList>
            <person name="Peral-Aranega E."/>
            <person name="Saati-Santamaria Z."/>
            <person name="Kolarik M."/>
            <person name="Rivas R."/>
            <person name="Garcia-Fraile P."/>
        </authorList>
    </citation>
    <scope>NUCLEOTIDE SEQUENCE [LARGE SCALE GENOMIC DNA]</scope>
    <source>
        <strain evidence="1 2">CA3A</strain>
    </source>
</reference>
<dbReference type="Pfam" id="PF00300">
    <property type="entry name" value="His_Phos_1"/>
    <property type="match status" value="1"/>
</dbReference>
<evidence type="ECO:0000313" key="1">
    <source>
        <dbReference type="EMBL" id="MBD1601733.1"/>
    </source>
</evidence>
<dbReference type="Proteomes" id="UP000805841">
    <property type="component" value="Unassembled WGS sequence"/>
</dbReference>
<dbReference type="Gene3D" id="3.40.50.1240">
    <property type="entry name" value="Phosphoglycerate mutase-like"/>
    <property type="match status" value="1"/>
</dbReference>
<dbReference type="SUPFAM" id="SSF53254">
    <property type="entry name" value="Phosphoglycerate mutase-like"/>
    <property type="match status" value="1"/>
</dbReference>
<evidence type="ECO:0000313" key="2">
    <source>
        <dbReference type="Proteomes" id="UP000805841"/>
    </source>
</evidence>
<organism evidence="1 2">
    <name type="scientific">Pseudomonas typographi</name>
    <dbReference type="NCBI Taxonomy" id="2715964"/>
    <lineage>
        <taxon>Bacteria</taxon>
        <taxon>Pseudomonadati</taxon>
        <taxon>Pseudomonadota</taxon>
        <taxon>Gammaproteobacteria</taxon>
        <taxon>Pseudomonadales</taxon>
        <taxon>Pseudomonadaceae</taxon>
        <taxon>Pseudomonas</taxon>
    </lineage>
</organism>
<comment type="caution">
    <text evidence="1">The sequence shown here is derived from an EMBL/GenBank/DDBJ whole genome shotgun (WGS) entry which is preliminary data.</text>
</comment>
<accession>A0ABR7Z8V0</accession>
<proteinExistence type="predicted"/>
<sequence length="177" mass="19327">MKATRLLLVCHAGTQAQRQGRFPTAEEPIEAALPPTGEFPGTLLCAPERRCCDSAALLGHATRCGALRDCDFGRWQGRSLKELEQAEPAALSRWLQDPAATPHAGESLVALCERVGQWLDALPPGQYTAVTHPWVMRAAFIRGLQLPVACAAQLDIAPWARLRLSRVGVWRVRLGSE</sequence>
<keyword evidence="2" id="KW-1185">Reference proteome</keyword>
<name>A0ABR7Z8V0_9PSED</name>
<gene>
    <name evidence="1" type="ORF">HAQ05_23940</name>
</gene>
<protein>
    <submittedName>
        <fullName evidence="1">Histidine phosphatase family protein</fullName>
    </submittedName>
</protein>
<dbReference type="InterPro" id="IPR013078">
    <property type="entry name" value="His_Pase_superF_clade-1"/>
</dbReference>